<feature type="domain" description="CS" evidence="4">
    <location>
        <begin position="141"/>
        <end position="229"/>
    </location>
</feature>
<name>A0ABP1FS90_9CHLO</name>
<sequence>MASCVIEELDPDQFRFDDDLERIYHEHERRPKEFLATIFDFIDRKSPFFKDPSVSKTLARLLRDVKNKGLQATAQPATQPTKGNDPVSKIEAPAQSSSAPVTPPQAASEAGPSSSTRPSEDAAEEGKEEEKGLKPNDGNGADMDSYSWTQTLKDVLVTVPVPPGTKGRDCNVAIEKQKVHVGVKGQPAILDGELYAAVKPDDSFWNSDGTALELTLQKVDGMSWWKSILKGEPEINTQKVEPENSKLSDLDAETRQTVEKMMWDQRQKQMGLPTSKEAQQQEMLKKFMGQHPEMDFSKAKFM</sequence>
<evidence type="ECO:0000313" key="5">
    <source>
        <dbReference type="EMBL" id="CAL5221430.1"/>
    </source>
</evidence>
<feature type="compositionally biased region" description="Basic and acidic residues" evidence="3">
    <location>
        <begin position="118"/>
        <end position="134"/>
    </location>
</feature>
<dbReference type="SUPFAM" id="SSF49764">
    <property type="entry name" value="HSP20-like chaperones"/>
    <property type="match status" value="1"/>
</dbReference>
<dbReference type="EMBL" id="CAXHTA020000005">
    <property type="protein sequence ID" value="CAL5221430.1"/>
    <property type="molecule type" value="Genomic_DNA"/>
</dbReference>
<evidence type="ECO:0000256" key="3">
    <source>
        <dbReference type="SAM" id="MobiDB-lite"/>
    </source>
</evidence>
<dbReference type="InterPro" id="IPR007052">
    <property type="entry name" value="CS_dom"/>
</dbReference>
<evidence type="ECO:0000313" key="6">
    <source>
        <dbReference type="Proteomes" id="UP001497392"/>
    </source>
</evidence>
<gene>
    <name evidence="5" type="primary">g3618</name>
    <name evidence="5" type="ORF">VP750_LOCUS3089</name>
</gene>
<accession>A0ABP1FS90</accession>
<dbReference type="Gene3D" id="2.60.40.790">
    <property type="match status" value="1"/>
</dbReference>
<organism evidence="5 6">
    <name type="scientific">Coccomyxa viridis</name>
    <dbReference type="NCBI Taxonomy" id="1274662"/>
    <lineage>
        <taxon>Eukaryota</taxon>
        <taxon>Viridiplantae</taxon>
        <taxon>Chlorophyta</taxon>
        <taxon>core chlorophytes</taxon>
        <taxon>Trebouxiophyceae</taxon>
        <taxon>Trebouxiophyceae incertae sedis</taxon>
        <taxon>Coccomyxaceae</taxon>
        <taxon>Coccomyxa</taxon>
    </lineage>
</organism>
<dbReference type="Pfam" id="PF04969">
    <property type="entry name" value="CS"/>
    <property type="match status" value="1"/>
</dbReference>
<dbReference type="CDD" id="cd06467">
    <property type="entry name" value="p23_NUDC_like"/>
    <property type="match status" value="1"/>
</dbReference>
<comment type="subcellular location">
    <subcellularLocation>
        <location evidence="1">Cytoplasm</location>
    </subcellularLocation>
</comment>
<reference evidence="5 6" key="1">
    <citation type="submission" date="2024-06" db="EMBL/GenBank/DDBJ databases">
        <authorList>
            <person name="Kraege A."/>
            <person name="Thomma B."/>
        </authorList>
    </citation>
    <scope>NUCLEOTIDE SEQUENCE [LARGE SCALE GENOMIC DNA]</scope>
</reference>
<keyword evidence="6" id="KW-1185">Reference proteome</keyword>
<evidence type="ECO:0000256" key="1">
    <source>
        <dbReference type="ARBA" id="ARBA00004496"/>
    </source>
</evidence>
<keyword evidence="2" id="KW-0963">Cytoplasm</keyword>
<dbReference type="PANTHER" id="PTHR12356">
    <property type="entry name" value="NUCLEAR MOVEMENT PROTEIN NUDC"/>
    <property type="match status" value="1"/>
</dbReference>
<comment type="caution">
    <text evidence="5">The sequence shown here is derived from an EMBL/GenBank/DDBJ whole genome shotgun (WGS) entry which is preliminary data.</text>
</comment>
<dbReference type="PANTHER" id="PTHR12356:SF3">
    <property type="entry name" value="NUCLEAR MIGRATION PROTEIN NUDC"/>
    <property type="match status" value="1"/>
</dbReference>
<feature type="region of interest" description="Disordered" evidence="3">
    <location>
        <begin position="70"/>
        <end position="145"/>
    </location>
</feature>
<proteinExistence type="predicted"/>
<protein>
    <submittedName>
        <fullName evidence="5">G3618 protein</fullName>
    </submittedName>
</protein>
<evidence type="ECO:0000259" key="4">
    <source>
        <dbReference type="PROSITE" id="PS51203"/>
    </source>
</evidence>
<dbReference type="Proteomes" id="UP001497392">
    <property type="component" value="Unassembled WGS sequence"/>
</dbReference>
<dbReference type="InterPro" id="IPR037898">
    <property type="entry name" value="NudC_fam"/>
</dbReference>
<dbReference type="InterPro" id="IPR008978">
    <property type="entry name" value="HSP20-like_chaperone"/>
</dbReference>
<dbReference type="PROSITE" id="PS51203">
    <property type="entry name" value="CS"/>
    <property type="match status" value="1"/>
</dbReference>
<feature type="compositionally biased region" description="Polar residues" evidence="3">
    <location>
        <begin position="70"/>
        <end position="82"/>
    </location>
</feature>
<evidence type="ECO:0000256" key="2">
    <source>
        <dbReference type="ARBA" id="ARBA00022490"/>
    </source>
</evidence>